<evidence type="ECO:0000256" key="3">
    <source>
        <dbReference type="ARBA" id="ARBA00023136"/>
    </source>
</evidence>
<gene>
    <name evidence="10" type="primary">LOC100906115</name>
</gene>
<dbReference type="GeneID" id="100906115"/>
<evidence type="ECO:0000256" key="8">
    <source>
        <dbReference type="SAM" id="MobiDB-lite"/>
    </source>
</evidence>
<proteinExistence type="inferred from homology"/>
<keyword evidence="1" id="KW-0812">Transmembrane</keyword>
<evidence type="ECO:0000256" key="7">
    <source>
        <dbReference type="ARBA" id="ARBA00034902"/>
    </source>
</evidence>
<dbReference type="GO" id="GO:0030867">
    <property type="term" value="C:rough endoplasmic reticulum membrane"/>
    <property type="evidence" value="ECO:0007669"/>
    <property type="project" value="UniProtKB-SubCell"/>
</dbReference>
<dbReference type="PANTHER" id="PTHR12883">
    <property type="entry name" value="ADIPOCYTE-SPECIFIC PROTEIN 4-RELATED"/>
    <property type="match status" value="1"/>
</dbReference>
<feature type="compositionally biased region" description="Basic and acidic residues" evidence="8">
    <location>
        <begin position="127"/>
        <end position="137"/>
    </location>
</feature>
<evidence type="ECO:0000256" key="1">
    <source>
        <dbReference type="ARBA" id="ARBA00022692"/>
    </source>
</evidence>
<protein>
    <recommendedName>
        <fullName evidence="6">PAT complex subunit CCDC47</fullName>
    </recommendedName>
    <alternativeName>
        <fullName evidence="7">Coiled-coil domain-containing protein 47</fullName>
    </alternativeName>
</protein>
<dbReference type="GO" id="GO:0005509">
    <property type="term" value="F:calcium ion binding"/>
    <property type="evidence" value="ECO:0007669"/>
    <property type="project" value="InterPro"/>
</dbReference>
<keyword evidence="3" id="KW-0472">Membrane</keyword>
<comment type="subcellular location">
    <subcellularLocation>
        <location evidence="4">Rough endoplasmic reticulum membrane</location>
        <topology evidence="4">Single-pass type I membrane protein</topology>
    </subcellularLocation>
</comment>
<evidence type="ECO:0000256" key="5">
    <source>
        <dbReference type="ARBA" id="ARBA00034746"/>
    </source>
</evidence>
<dbReference type="Proteomes" id="UP000694867">
    <property type="component" value="Unplaced"/>
</dbReference>
<comment type="similarity">
    <text evidence="5">Belongs to the CCDC47 family.</text>
</comment>
<organism evidence="9 10">
    <name type="scientific">Galendromus occidentalis</name>
    <name type="common">western predatory mite</name>
    <dbReference type="NCBI Taxonomy" id="34638"/>
    <lineage>
        <taxon>Eukaryota</taxon>
        <taxon>Metazoa</taxon>
        <taxon>Ecdysozoa</taxon>
        <taxon>Arthropoda</taxon>
        <taxon>Chelicerata</taxon>
        <taxon>Arachnida</taxon>
        <taxon>Acari</taxon>
        <taxon>Parasitiformes</taxon>
        <taxon>Mesostigmata</taxon>
        <taxon>Gamasina</taxon>
        <taxon>Phytoseioidea</taxon>
        <taxon>Phytoseiidae</taxon>
        <taxon>Typhlodrominae</taxon>
        <taxon>Galendromus</taxon>
    </lineage>
</organism>
<name>A0AAJ6QS88_9ACAR</name>
<keyword evidence="9" id="KW-1185">Reference proteome</keyword>
<evidence type="ECO:0000256" key="2">
    <source>
        <dbReference type="ARBA" id="ARBA00022989"/>
    </source>
</evidence>
<keyword evidence="2" id="KW-1133">Transmembrane helix</keyword>
<dbReference type="AlphaFoldDB" id="A0AAJ6QS88"/>
<dbReference type="RefSeq" id="XP_003742054.1">
    <property type="nucleotide sequence ID" value="XM_003742006.1"/>
</dbReference>
<dbReference type="GO" id="GO:0032469">
    <property type="term" value="P:endoplasmic reticulum calcium ion homeostasis"/>
    <property type="evidence" value="ECO:0007669"/>
    <property type="project" value="InterPro"/>
</dbReference>
<evidence type="ECO:0000313" key="9">
    <source>
        <dbReference type="Proteomes" id="UP000694867"/>
    </source>
</evidence>
<feature type="region of interest" description="Disordered" evidence="8">
    <location>
        <begin position="95"/>
        <end position="137"/>
    </location>
</feature>
<sequence>MALEGTNQSAREGTDVRIVPPLAQFNDIVELLHILDQYSPEKPDSAEIEQGVTYLLEVCLYIADKVSRLELCKESKTKADKNRQEAEVIHLKYTHAQRQGKAQQRRKKRIRMERERILAADNSNKQKPPELKEKKYR</sequence>
<accession>A0AAJ6QS88</accession>
<evidence type="ECO:0000256" key="6">
    <source>
        <dbReference type="ARBA" id="ARBA00034875"/>
    </source>
</evidence>
<dbReference type="Pfam" id="PF07946">
    <property type="entry name" value="CCDC47"/>
    <property type="match status" value="1"/>
</dbReference>
<dbReference type="PANTHER" id="PTHR12883:SF0">
    <property type="entry name" value="PAT COMPLEX SUBUNIT CCDC47"/>
    <property type="match status" value="1"/>
</dbReference>
<evidence type="ECO:0000256" key="4">
    <source>
        <dbReference type="ARBA" id="ARBA00034697"/>
    </source>
</evidence>
<evidence type="ECO:0000313" key="10">
    <source>
        <dbReference type="RefSeq" id="XP_003742054.1"/>
    </source>
</evidence>
<dbReference type="InterPro" id="IPR012879">
    <property type="entry name" value="CCDC47"/>
</dbReference>
<dbReference type="KEGG" id="goe:100906115"/>
<reference evidence="10" key="1">
    <citation type="submission" date="2025-08" db="UniProtKB">
        <authorList>
            <consortium name="RefSeq"/>
        </authorList>
    </citation>
    <scope>IDENTIFICATION</scope>
</reference>